<protein>
    <submittedName>
        <fullName evidence="2">Uncharacterized protein</fullName>
    </submittedName>
</protein>
<reference evidence="2 3" key="1">
    <citation type="submission" date="2024-10" db="EMBL/GenBank/DDBJ databases">
        <authorList>
            <person name="Kim D."/>
        </authorList>
    </citation>
    <scope>NUCLEOTIDE SEQUENCE [LARGE SCALE GENOMIC DNA]</scope>
    <source>
        <strain evidence="2">BH-2024</strain>
    </source>
</reference>
<evidence type="ECO:0000256" key="1">
    <source>
        <dbReference type="SAM" id="MobiDB-lite"/>
    </source>
</evidence>
<feature type="compositionally biased region" description="Polar residues" evidence="1">
    <location>
        <begin position="1"/>
        <end position="12"/>
    </location>
</feature>
<dbReference type="EMBL" id="JBICBT010000676">
    <property type="protein sequence ID" value="KAL3105771.1"/>
    <property type="molecule type" value="Genomic_DNA"/>
</dbReference>
<comment type="caution">
    <text evidence="2">The sequence shown here is derived from an EMBL/GenBank/DDBJ whole genome shotgun (WGS) entry which is preliminary data.</text>
</comment>
<evidence type="ECO:0000313" key="2">
    <source>
        <dbReference type="EMBL" id="KAL3105771.1"/>
    </source>
</evidence>
<proteinExistence type="predicted"/>
<organism evidence="2 3">
    <name type="scientific">Heterodera trifolii</name>
    <dbReference type="NCBI Taxonomy" id="157864"/>
    <lineage>
        <taxon>Eukaryota</taxon>
        <taxon>Metazoa</taxon>
        <taxon>Ecdysozoa</taxon>
        <taxon>Nematoda</taxon>
        <taxon>Chromadorea</taxon>
        <taxon>Rhabditida</taxon>
        <taxon>Tylenchina</taxon>
        <taxon>Tylenchomorpha</taxon>
        <taxon>Tylenchoidea</taxon>
        <taxon>Heteroderidae</taxon>
        <taxon>Heteroderinae</taxon>
        <taxon>Heterodera</taxon>
    </lineage>
</organism>
<dbReference type="AlphaFoldDB" id="A0ABD2KSA7"/>
<dbReference type="Proteomes" id="UP001620626">
    <property type="component" value="Unassembled WGS sequence"/>
</dbReference>
<keyword evidence="3" id="KW-1185">Reference proteome</keyword>
<sequence length="107" mass="12526">MVIQTEDWQQKQLTDDRQLWEENAPSLSEELEGAESPVTEKLKQQIVAPSANFDGADKWDNWHALNNGWPTETEEQKEMSLSKWLLELFQGMRNFLSDKVAKKFTER</sequence>
<name>A0ABD2KSA7_9BILA</name>
<gene>
    <name evidence="2" type="ORF">niasHT_026546</name>
</gene>
<evidence type="ECO:0000313" key="3">
    <source>
        <dbReference type="Proteomes" id="UP001620626"/>
    </source>
</evidence>
<accession>A0ABD2KSA7</accession>
<feature type="region of interest" description="Disordered" evidence="1">
    <location>
        <begin position="1"/>
        <end position="36"/>
    </location>
</feature>